<dbReference type="PRINTS" id="PR00320">
    <property type="entry name" value="GPROTEINBRPT"/>
</dbReference>
<gene>
    <name evidence="11" type="ORF">AKO1_005404</name>
</gene>
<dbReference type="GO" id="GO:0000398">
    <property type="term" value="P:mRNA splicing, via spliceosome"/>
    <property type="evidence" value="ECO:0007669"/>
    <property type="project" value="InterPro"/>
</dbReference>
<dbReference type="Pfam" id="PF00400">
    <property type="entry name" value="WD40"/>
    <property type="match status" value="4"/>
</dbReference>
<dbReference type="Proteomes" id="UP001431209">
    <property type="component" value="Unassembled WGS sequence"/>
</dbReference>
<dbReference type="PROSITE" id="PS00678">
    <property type="entry name" value="WD_REPEATS_1"/>
    <property type="match status" value="2"/>
</dbReference>
<dbReference type="PROSITE" id="PS50896">
    <property type="entry name" value="LISH"/>
    <property type="match status" value="1"/>
</dbReference>
<accession>A0AAW2YP97</accession>
<keyword evidence="12" id="KW-1185">Reference proteome</keyword>
<keyword evidence="4" id="KW-0677">Repeat</keyword>
<keyword evidence="3" id="KW-0507">mRNA processing</keyword>
<evidence type="ECO:0000313" key="12">
    <source>
        <dbReference type="Proteomes" id="UP001431209"/>
    </source>
</evidence>
<proteinExistence type="inferred from homology"/>
<keyword evidence="6" id="KW-0539">Nucleus</keyword>
<dbReference type="PANTHER" id="PTHR22848">
    <property type="entry name" value="WD40 REPEAT PROTEIN"/>
    <property type="match status" value="1"/>
</dbReference>
<sequence>MEEINVDAQDVIHLMLQFCKENKLKSTFKALQEETNTHLNIVDDKQLFIRNIMDGKWDIVLETISSMYLPHAKMIVLEMNELCEFEVAHSLLTTTTCMQIMKESEPERFLLIAYQGTNKQQRRAIIAQSLQNEVRVVPPSRLVTLLGKCVQKEGKDIFGLNTKVVQTAPSSITKEQHVSFQSLQSIKFSSKSHATSASFTNTGDNITTGSVDGFIEVWNVETGKLDKEKFTYQANDEIMMHDENDSVNCICFDRSDHTSTMMMASGSKQGHIKVWKTSTGDCIRNINHAHHSSVTCICFGVFQQNVVVMSGDLQGSVRVHGLNTGKQIKQFVGHESFIQAVCFGKEKDQVRAISASSDGTVRIWDMRTMTLVRSIIPGHSSTAQFTASTSWLPAVRHMSVIQLKNQTRLLICSGGAHRTAYVYDILGGKPIQTLTGSDGLTDSEQQDKKDFIFCVNSPSGQYAYFVDESNQLYCFDLCDGKMVCKSVEPVHEKNVLGMIHHPVKNMLATFSVDGTLKMWV</sequence>
<name>A0AAW2YP97_9EUKA</name>
<evidence type="ECO:0000256" key="1">
    <source>
        <dbReference type="ARBA" id="ARBA00004324"/>
    </source>
</evidence>
<dbReference type="InterPro" id="IPR020472">
    <property type="entry name" value="WD40_PAC1"/>
</dbReference>
<evidence type="ECO:0000256" key="8">
    <source>
        <dbReference type="ARBA" id="ARBA00026184"/>
    </source>
</evidence>
<dbReference type="GO" id="GO:0016607">
    <property type="term" value="C:nuclear speck"/>
    <property type="evidence" value="ECO:0007669"/>
    <property type="project" value="UniProtKB-SubCell"/>
</dbReference>
<evidence type="ECO:0000256" key="2">
    <source>
        <dbReference type="ARBA" id="ARBA00022574"/>
    </source>
</evidence>
<reference evidence="11 12" key="1">
    <citation type="submission" date="2024-03" db="EMBL/GenBank/DDBJ databases">
        <title>The Acrasis kona genome and developmental transcriptomes reveal deep origins of eukaryotic multicellular pathways.</title>
        <authorList>
            <person name="Sheikh S."/>
            <person name="Fu C.-J."/>
            <person name="Brown M.W."/>
            <person name="Baldauf S.L."/>
        </authorList>
    </citation>
    <scope>NUCLEOTIDE SEQUENCE [LARGE SCALE GENOMIC DNA]</scope>
    <source>
        <strain evidence="11 12">ATCC MYA-3509</strain>
    </source>
</reference>
<evidence type="ECO:0000256" key="3">
    <source>
        <dbReference type="ARBA" id="ARBA00022664"/>
    </source>
</evidence>
<dbReference type="InterPro" id="IPR015943">
    <property type="entry name" value="WD40/YVTN_repeat-like_dom_sf"/>
</dbReference>
<evidence type="ECO:0000256" key="6">
    <source>
        <dbReference type="ARBA" id="ARBA00023242"/>
    </source>
</evidence>
<feature type="repeat" description="WD" evidence="9">
    <location>
        <begin position="195"/>
        <end position="228"/>
    </location>
</feature>
<evidence type="ECO:0000256" key="7">
    <source>
        <dbReference type="ARBA" id="ARBA00025801"/>
    </source>
</evidence>
<dbReference type="InterPro" id="IPR019775">
    <property type="entry name" value="WD40_repeat_CS"/>
</dbReference>
<feature type="repeat" description="WD" evidence="9">
    <location>
        <begin position="488"/>
        <end position="520"/>
    </location>
</feature>
<dbReference type="EMBL" id="JAOPGA020000280">
    <property type="protein sequence ID" value="KAL0477922.1"/>
    <property type="molecule type" value="Genomic_DNA"/>
</dbReference>
<organism evidence="11 12">
    <name type="scientific">Acrasis kona</name>
    <dbReference type="NCBI Taxonomy" id="1008807"/>
    <lineage>
        <taxon>Eukaryota</taxon>
        <taxon>Discoba</taxon>
        <taxon>Heterolobosea</taxon>
        <taxon>Tetramitia</taxon>
        <taxon>Eutetramitia</taxon>
        <taxon>Acrasidae</taxon>
        <taxon>Acrasis</taxon>
    </lineage>
</organism>
<comment type="similarity">
    <text evidence="7">Belongs to the WD repeat SMU1 family.</text>
</comment>
<feature type="repeat" description="WD" evidence="9">
    <location>
        <begin position="331"/>
        <end position="374"/>
    </location>
</feature>
<comment type="subcellular location">
    <subcellularLocation>
        <location evidence="1">Nucleus speckle</location>
    </subcellularLocation>
</comment>
<feature type="domain" description="TPL/SMU1 LisH-like dimerisation" evidence="10">
    <location>
        <begin position="8"/>
        <end position="35"/>
    </location>
</feature>
<dbReference type="SUPFAM" id="SSF50978">
    <property type="entry name" value="WD40 repeat-like"/>
    <property type="match status" value="1"/>
</dbReference>
<evidence type="ECO:0000256" key="9">
    <source>
        <dbReference type="PROSITE-ProRule" id="PRU00221"/>
    </source>
</evidence>
<dbReference type="SMART" id="SM00320">
    <property type="entry name" value="WD40"/>
    <property type="match status" value="6"/>
</dbReference>
<dbReference type="PROSITE" id="PS50294">
    <property type="entry name" value="WD_REPEATS_REGION"/>
    <property type="match status" value="2"/>
</dbReference>
<dbReference type="Pfam" id="PF17814">
    <property type="entry name" value="LisH_TPL"/>
    <property type="match status" value="1"/>
</dbReference>
<dbReference type="Gene3D" id="2.130.10.10">
    <property type="entry name" value="YVTN repeat-like/Quinoprotein amine dehydrogenase"/>
    <property type="match status" value="1"/>
</dbReference>
<dbReference type="InterPro" id="IPR045184">
    <property type="entry name" value="SMU1"/>
</dbReference>
<keyword evidence="2 9" id="KW-0853">WD repeat</keyword>
<dbReference type="SMART" id="SM00667">
    <property type="entry name" value="LisH"/>
    <property type="match status" value="1"/>
</dbReference>
<dbReference type="InterPro" id="IPR001680">
    <property type="entry name" value="WD40_rpt"/>
</dbReference>
<comment type="caution">
    <text evidence="11">The sequence shown here is derived from an EMBL/GenBank/DDBJ whole genome shotgun (WGS) entry which is preliminary data.</text>
</comment>
<dbReference type="InterPro" id="IPR006594">
    <property type="entry name" value="LisH"/>
</dbReference>
<dbReference type="PROSITE" id="PS50082">
    <property type="entry name" value="WD_REPEATS_2"/>
    <property type="match status" value="3"/>
</dbReference>
<evidence type="ECO:0000256" key="5">
    <source>
        <dbReference type="ARBA" id="ARBA00023187"/>
    </source>
</evidence>
<protein>
    <recommendedName>
        <fullName evidence="8">WD40 repeat-containing protein SMU1</fullName>
    </recommendedName>
</protein>
<keyword evidence="5" id="KW-0508">mRNA splicing</keyword>
<dbReference type="InterPro" id="IPR054532">
    <property type="entry name" value="TPL_SMU1_LisH-like"/>
</dbReference>
<evidence type="ECO:0000259" key="10">
    <source>
        <dbReference type="Pfam" id="PF17814"/>
    </source>
</evidence>
<evidence type="ECO:0000313" key="11">
    <source>
        <dbReference type="EMBL" id="KAL0477922.1"/>
    </source>
</evidence>
<dbReference type="InterPro" id="IPR036322">
    <property type="entry name" value="WD40_repeat_dom_sf"/>
</dbReference>
<evidence type="ECO:0000256" key="4">
    <source>
        <dbReference type="ARBA" id="ARBA00022737"/>
    </source>
</evidence>
<dbReference type="AlphaFoldDB" id="A0AAW2YP97"/>